<dbReference type="Pfam" id="PF00126">
    <property type="entry name" value="HTH_1"/>
    <property type="match status" value="1"/>
</dbReference>
<keyword evidence="2" id="KW-0805">Transcription regulation</keyword>
<dbReference type="InterPro" id="IPR000847">
    <property type="entry name" value="LysR_HTH_N"/>
</dbReference>
<keyword evidence="4" id="KW-0804">Transcription</keyword>
<dbReference type="Gene3D" id="3.40.190.290">
    <property type="match status" value="1"/>
</dbReference>
<dbReference type="RefSeq" id="WP_390332447.1">
    <property type="nucleotide sequence ID" value="NZ_JBHRTP010000066.1"/>
</dbReference>
<dbReference type="PROSITE" id="PS50931">
    <property type="entry name" value="HTH_LYSR"/>
    <property type="match status" value="1"/>
</dbReference>
<reference evidence="7" key="1">
    <citation type="journal article" date="2019" name="Int. J. Syst. Evol. Microbiol.">
        <title>The Global Catalogue of Microorganisms (GCM) 10K type strain sequencing project: providing services to taxonomists for standard genome sequencing and annotation.</title>
        <authorList>
            <consortium name="The Broad Institute Genomics Platform"/>
            <consortium name="The Broad Institute Genome Sequencing Center for Infectious Disease"/>
            <person name="Wu L."/>
            <person name="Ma J."/>
        </authorList>
    </citation>
    <scope>NUCLEOTIDE SEQUENCE [LARGE SCALE GENOMIC DNA]</scope>
    <source>
        <strain evidence="7">KCTC 42986</strain>
    </source>
</reference>
<comment type="similarity">
    <text evidence="1">Belongs to the LysR transcriptional regulatory family.</text>
</comment>
<dbReference type="Proteomes" id="UP001595530">
    <property type="component" value="Unassembled WGS sequence"/>
</dbReference>
<accession>A0ABV7F7B4</accession>
<keyword evidence="7" id="KW-1185">Reference proteome</keyword>
<dbReference type="Pfam" id="PF03466">
    <property type="entry name" value="LysR_substrate"/>
    <property type="match status" value="1"/>
</dbReference>
<evidence type="ECO:0000313" key="6">
    <source>
        <dbReference type="EMBL" id="MFC3110069.1"/>
    </source>
</evidence>
<proteinExistence type="inferred from homology"/>
<evidence type="ECO:0000259" key="5">
    <source>
        <dbReference type="PROSITE" id="PS50931"/>
    </source>
</evidence>
<dbReference type="InterPro" id="IPR036390">
    <property type="entry name" value="WH_DNA-bd_sf"/>
</dbReference>
<name>A0ABV7F7B4_9BURK</name>
<organism evidence="6 7">
    <name type="scientific">Undibacterium arcticum</name>
    <dbReference type="NCBI Taxonomy" id="1762892"/>
    <lineage>
        <taxon>Bacteria</taxon>
        <taxon>Pseudomonadati</taxon>
        <taxon>Pseudomonadota</taxon>
        <taxon>Betaproteobacteria</taxon>
        <taxon>Burkholderiales</taxon>
        <taxon>Oxalobacteraceae</taxon>
        <taxon>Undibacterium</taxon>
    </lineage>
</organism>
<dbReference type="Gene3D" id="1.10.10.10">
    <property type="entry name" value="Winged helix-like DNA-binding domain superfamily/Winged helix DNA-binding domain"/>
    <property type="match status" value="1"/>
</dbReference>
<sequence>MKLHQLQALVVIAETGSIRAAARILGISQAAVTKALRELETEQQLPLALRNASGISFTEYGKALLTHARLIVGQLNRAQTELAQFRGQGKVQLSIGITPWVILAFLPEVVTRFRQQMPDVQLEIFEGLMGVSQSRLRHGDMDFAISQHLNDVMAQEFSSQVLLSYRSWVAVRSGHPLQSCSSIHGLLEHDWVVNYATDGREAFMDNLFWQHGAYIDENRIIRAHSLGLLQTLVEQAGMIGFYPGPLLVTLPLRERMVVLPLKEQFQLARLGIITRRDNTLSSAAQCFIDCLIYVIRRHFRSASSDDRLLFDSLELLI</sequence>
<dbReference type="EMBL" id="JBHRTP010000066">
    <property type="protein sequence ID" value="MFC3110069.1"/>
    <property type="molecule type" value="Genomic_DNA"/>
</dbReference>
<evidence type="ECO:0000256" key="4">
    <source>
        <dbReference type="ARBA" id="ARBA00023163"/>
    </source>
</evidence>
<protein>
    <submittedName>
        <fullName evidence="6">LysR family transcriptional regulator</fullName>
    </submittedName>
</protein>
<evidence type="ECO:0000256" key="3">
    <source>
        <dbReference type="ARBA" id="ARBA00023125"/>
    </source>
</evidence>
<dbReference type="PANTHER" id="PTHR30419">
    <property type="entry name" value="HTH-TYPE TRANSCRIPTIONAL REGULATOR YBHD"/>
    <property type="match status" value="1"/>
</dbReference>
<evidence type="ECO:0000256" key="2">
    <source>
        <dbReference type="ARBA" id="ARBA00023015"/>
    </source>
</evidence>
<dbReference type="InterPro" id="IPR050950">
    <property type="entry name" value="HTH-type_LysR_regulators"/>
</dbReference>
<dbReference type="SUPFAM" id="SSF46785">
    <property type="entry name" value="Winged helix' DNA-binding domain"/>
    <property type="match status" value="1"/>
</dbReference>
<gene>
    <name evidence="6" type="ORF">ACFOFO_19235</name>
</gene>
<dbReference type="SUPFAM" id="SSF53850">
    <property type="entry name" value="Periplasmic binding protein-like II"/>
    <property type="match status" value="1"/>
</dbReference>
<dbReference type="InterPro" id="IPR005119">
    <property type="entry name" value="LysR_subst-bd"/>
</dbReference>
<dbReference type="InterPro" id="IPR036388">
    <property type="entry name" value="WH-like_DNA-bd_sf"/>
</dbReference>
<evidence type="ECO:0000256" key="1">
    <source>
        <dbReference type="ARBA" id="ARBA00009437"/>
    </source>
</evidence>
<evidence type="ECO:0000313" key="7">
    <source>
        <dbReference type="Proteomes" id="UP001595530"/>
    </source>
</evidence>
<comment type="caution">
    <text evidence="6">The sequence shown here is derived from an EMBL/GenBank/DDBJ whole genome shotgun (WGS) entry which is preliminary data.</text>
</comment>
<dbReference type="PANTHER" id="PTHR30419:SF30">
    <property type="entry name" value="LYSR FAMILY TRANSCRIPTIONAL REGULATOR"/>
    <property type="match status" value="1"/>
</dbReference>
<keyword evidence="3" id="KW-0238">DNA-binding</keyword>
<feature type="domain" description="HTH lysR-type" evidence="5">
    <location>
        <begin position="1"/>
        <end position="58"/>
    </location>
</feature>